<dbReference type="EMBL" id="JAPESX010002558">
    <property type="protein sequence ID" value="KAJ8107331.1"/>
    <property type="molecule type" value="Genomic_DNA"/>
</dbReference>
<dbReference type="Proteomes" id="UP001153334">
    <property type="component" value="Unassembled WGS sequence"/>
</dbReference>
<sequence length="232" mass="26308">MSIIYNGNTFNLEEQDAAFETHELHSEEDAKTADTDRPQDRATDFNYILIQGQNPLTDTQMREIQSLGVQFVEHLSGNAWVCRFEPTDLSVIRTLDYIRHVSRFPAVQKLPPELKSQDNVSACTVDIVLHKLSDQTASDLSQRISRLTGVSPEDMSIRRGDTVIRTNLDPQRLMDIAKIDEVGAIQEVVDLELHNNVARTILKPPSNWLGNWLGNWIWNVKLGAISLKMELT</sequence>
<reference evidence="1" key="1">
    <citation type="submission" date="2022-11" db="EMBL/GenBank/DDBJ databases">
        <title>Genome Sequence of Nemania bipapillata.</title>
        <authorList>
            <person name="Buettner E."/>
        </authorList>
    </citation>
    <scope>NUCLEOTIDE SEQUENCE</scope>
    <source>
        <strain evidence="1">CP14</strain>
    </source>
</reference>
<organism evidence="1 2">
    <name type="scientific">Nemania bipapillata</name>
    <dbReference type="NCBI Taxonomy" id="110536"/>
    <lineage>
        <taxon>Eukaryota</taxon>
        <taxon>Fungi</taxon>
        <taxon>Dikarya</taxon>
        <taxon>Ascomycota</taxon>
        <taxon>Pezizomycotina</taxon>
        <taxon>Sordariomycetes</taxon>
        <taxon>Xylariomycetidae</taxon>
        <taxon>Xylariales</taxon>
        <taxon>Xylariaceae</taxon>
        <taxon>Nemania</taxon>
    </lineage>
</organism>
<evidence type="ECO:0000313" key="1">
    <source>
        <dbReference type="EMBL" id="KAJ8107331.1"/>
    </source>
</evidence>
<accession>A0ACC2HW57</accession>
<comment type="caution">
    <text evidence="1">The sequence shown here is derived from an EMBL/GenBank/DDBJ whole genome shotgun (WGS) entry which is preliminary data.</text>
</comment>
<proteinExistence type="predicted"/>
<keyword evidence="2" id="KW-1185">Reference proteome</keyword>
<gene>
    <name evidence="1" type="ORF">ONZ43_g6766</name>
</gene>
<protein>
    <submittedName>
        <fullName evidence="1">Uncharacterized protein</fullName>
    </submittedName>
</protein>
<evidence type="ECO:0000313" key="2">
    <source>
        <dbReference type="Proteomes" id="UP001153334"/>
    </source>
</evidence>
<name>A0ACC2HW57_9PEZI</name>